<dbReference type="Gene3D" id="1.10.10.60">
    <property type="entry name" value="Homeodomain-like"/>
    <property type="match status" value="1"/>
</dbReference>
<gene>
    <name evidence="2" type="ORF">ETSY2_00670</name>
</gene>
<feature type="domain" description="DNA binding HTH" evidence="1">
    <location>
        <begin position="51"/>
        <end position="90"/>
    </location>
</feature>
<dbReference type="SUPFAM" id="SSF46689">
    <property type="entry name" value="Homeodomain-like"/>
    <property type="match status" value="1"/>
</dbReference>
<dbReference type="InterPro" id="IPR002197">
    <property type="entry name" value="HTH_Fis"/>
</dbReference>
<sequence length="93" mass="10650">MIHTDALTELIRAIEGEQPTLNIERVIDLHQAFEALHRGTAMATIVRDAGETLEQHLIQRVLILTQGNKAEAARRLRIDYKTLYRKLQKYAVS</sequence>
<comment type="caution">
    <text evidence="2">The sequence shown here is derived from an EMBL/GenBank/DDBJ whole genome shotgun (WGS) entry which is preliminary data.</text>
</comment>
<keyword evidence="3" id="KW-1185">Reference proteome</keyword>
<dbReference type="Pfam" id="PF02954">
    <property type="entry name" value="HTH_8"/>
    <property type="match status" value="1"/>
</dbReference>
<accession>W4MHP5</accession>
<dbReference type="EMBL" id="AZHX01000023">
    <property type="protein sequence ID" value="ETX09232.1"/>
    <property type="molecule type" value="Genomic_DNA"/>
</dbReference>
<dbReference type="HOGENOM" id="CLU_2394311_0_0_7"/>
<dbReference type="InterPro" id="IPR009057">
    <property type="entry name" value="Homeodomain-like_sf"/>
</dbReference>
<protein>
    <recommendedName>
        <fullName evidence="1">DNA binding HTH domain-containing protein</fullName>
    </recommendedName>
</protein>
<organism evidence="2 3">
    <name type="scientific">Candidatus Entotheonella gemina</name>
    <dbReference type="NCBI Taxonomy" id="1429439"/>
    <lineage>
        <taxon>Bacteria</taxon>
        <taxon>Pseudomonadati</taxon>
        <taxon>Nitrospinota/Tectimicrobiota group</taxon>
        <taxon>Candidatus Tectimicrobiota</taxon>
        <taxon>Candidatus Entotheonellia</taxon>
        <taxon>Candidatus Entotheonellales</taxon>
        <taxon>Candidatus Entotheonellaceae</taxon>
        <taxon>Candidatus Entotheonella</taxon>
    </lineage>
</organism>
<reference evidence="2 3" key="1">
    <citation type="journal article" date="2014" name="Nature">
        <title>An environmental bacterial taxon with a large and distinct metabolic repertoire.</title>
        <authorList>
            <person name="Wilson M.C."/>
            <person name="Mori T."/>
            <person name="Ruckert C."/>
            <person name="Uria A.R."/>
            <person name="Helf M.J."/>
            <person name="Takada K."/>
            <person name="Gernert C."/>
            <person name="Steffens U.A."/>
            <person name="Heycke N."/>
            <person name="Schmitt S."/>
            <person name="Rinke C."/>
            <person name="Helfrich E.J."/>
            <person name="Brachmann A.O."/>
            <person name="Gurgui C."/>
            <person name="Wakimoto T."/>
            <person name="Kracht M."/>
            <person name="Crusemann M."/>
            <person name="Hentschel U."/>
            <person name="Abe I."/>
            <person name="Matsunaga S."/>
            <person name="Kalinowski J."/>
            <person name="Takeyama H."/>
            <person name="Piel J."/>
        </authorList>
    </citation>
    <scope>NUCLEOTIDE SEQUENCE [LARGE SCALE GENOMIC DNA]</scope>
    <source>
        <strain evidence="3">TSY2</strain>
    </source>
</reference>
<dbReference type="PRINTS" id="PR01590">
    <property type="entry name" value="HTHFIS"/>
</dbReference>
<name>W4MHP5_9BACT</name>
<evidence type="ECO:0000313" key="2">
    <source>
        <dbReference type="EMBL" id="ETX09232.1"/>
    </source>
</evidence>
<evidence type="ECO:0000313" key="3">
    <source>
        <dbReference type="Proteomes" id="UP000019140"/>
    </source>
</evidence>
<evidence type="ECO:0000259" key="1">
    <source>
        <dbReference type="Pfam" id="PF02954"/>
    </source>
</evidence>
<dbReference type="AlphaFoldDB" id="W4MHP5"/>
<proteinExistence type="predicted"/>
<dbReference type="GO" id="GO:0043565">
    <property type="term" value="F:sequence-specific DNA binding"/>
    <property type="evidence" value="ECO:0007669"/>
    <property type="project" value="InterPro"/>
</dbReference>
<dbReference type="Proteomes" id="UP000019140">
    <property type="component" value="Unassembled WGS sequence"/>
</dbReference>